<dbReference type="CDD" id="cd00033">
    <property type="entry name" value="CCP"/>
    <property type="match status" value="1"/>
</dbReference>
<dbReference type="InterPro" id="IPR013783">
    <property type="entry name" value="Ig-like_fold"/>
</dbReference>
<feature type="domain" description="Sushi" evidence="4">
    <location>
        <begin position="164"/>
        <end position="216"/>
    </location>
</feature>
<evidence type="ECO:0000313" key="5">
    <source>
        <dbReference type="EMBL" id="AFK75413.1"/>
    </source>
</evidence>
<evidence type="ECO:0000259" key="4">
    <source>
        <dbReference type="PROSITE" id="PS50923"/>
    </source>
</evidence>
<dbReference type="EMBL" id="JQ700313">
    <property type="protein sequence ID" value="AFK75413.1"/>
    <property type="molecule type" value="mRNA"/>
</dbReference>
<evidence type="ECO:0000256" key="2">
    <source>
        <dbReference type="PROSITE-ProRule" id="PRU00302"/>
    </source>
</evidence>
<keyword evidence="1" id="KW-1015">Disulfide bond</keyword>
<feature type="chain" id="PRO_5004053489" evidence="3">
    <location>
        <begin position="17"/>
        <end position="229"/>
    </location>
</feature>
<organism evidence="5">
    <name type="scientific">Pleurobrachia bachei</name>
    <name type="common">Sea gooseberry</name>
    <dbReference type="NCBI Taxonomy" id="34499"/>
    <lineage>
        <taxon>Eukaryota</taxon>
        <taxon>Metazoa</taxon>
        <taxon>Ctenophora</taxon>
        <taxon>Tentaculata</taxon>
        <taxon>Cydippida</taxon>
        <taxon>Pleurobrachiidae</taxon>
        <taxon>Pleurobrachia</taxon>
    </lineage>
</organism>
<dbReference type="InterPro" id="IPR000436">
    <property type="entry name" value="Sushi_SCR_CCP_dom"/>
</dbReference>
<reference evidence="5" key="1">
    <citation type="submission" date="2012-02" db="EMBL/GenBank/DDBJ databases">
        <title>The genome of the ctenophore, Pleurobrachia bachei.</title>
        <authorList>
            <person name="Kohn A.B."/>
            <person name="Citarella M."/>
            <person name="Moroz L.L."/>
        </authorList>
    </citation>
    <scope>NUCLEOTIDE SEQUENCE</scope>
</reference>
<feature type="signal peptide" evidence="3">
    <location>
        <begin position="1"/>
        <end position="16"/>
    </location>
</feature>
<name>M4H1Q3_PLEBA</name>
<accession>M4H1Q3</accession>
<dbReference type="InterPro" id="IPR035976">
    <property type="entry name" value="Sushi/SCR/CCP_sf"/>
</dbReference>
<proteinExistence type="evidence at transcript level"/>
<comment type="caution">
    <text evidence="2">Lacks conserved residue(s) required for the propagation of feature annotation.</text>
</comment>
<evidence type="ECO:0000256" key="1">
    <source>
        <dbReference type="ARBA" id="ARBA00023157"/>
    </source>
</evidence>
<keyword evidence="3" id="KW-0732">Signal</keyword>
<dbReference type="Gene3D" id="2.60.40.10">
    <property type="entry name" value="Immunoglobulins"/>
    <property type="match status" value="1"/>
</dbReference>
<sequence length="229" mass="25615">MRCFVVATFLLATITAWSPVEQKIQIPFDLESTPLQIKTNSLTGSGEMIRVVTFTADGKVIGAVEMWFKSSVKYKITGSCKNWYSLFPVQPPEEVDKTWTIRKNTTTLSIECNGVEVLNYQFSDSNDSSCVERWGGDVVELIKFSGKESGNEDTASDTYRAKPKVCPGFTVDGSVQGIWNDTDPGQTVTINCQKSSFERTCTDNGEWSTDIPTCEKQSKSNRVHKQERF</sequence>
<protein>
    <submittedName>
        <fullName evidence="5">Putative secretory peptide-3</fullName>
    </submittedName>
</protein>
<keyword evidence="2" id="KW-0768">Sushi</keyword>
<evidence type="ECO:0000256" key="3">
    <source>
        <dbReference type="SAM" id="SignalP"/>
    </source>
</evidence>
<dbReference type="AlphaFoldDB" id="M4H1Q3"/>
<dbReference type="SUPFAM" id="SSF57535">
    <property type="entry name" value="Complement control module/SCR domain"/>
    <property type="match status" value="1"/>
</dbReference>
<dbReference type="PROSITE" id="PS50923">
    <property type="entry name" value="SUSHI"/>
    <property type="match status" value="1"/>
</dbReference>